<dbReference type="RefSeq" id="WP_234357686.1">
    <property type="nucleotide sequence ID" value="NZ_JBPJFI010000001.1"/>
</dbReference>
<evidence type="ECO:0000313" key="5">
    <source>
        <dbReference type="EMBL" id="TQK79629.1"/>
    </source>
</evidence>
<dbReference type="InterPro" id="IPR036513">
    <property type="entry name" value="STAS_dom_sf"/>
</dbReference>
<dbReference type="SUPFAM" id="SSF55781">
    <property type="entry name" value="GAF domain-like"/>
    <property type="match status" value="1"/>
</dbReference>
<proteinExistence type="predicted"/>
<evidence type="ECO:0000313" key="6">
    <source>
        <dbReference type="Proteomes" id="UP000318103"/>
    </source>
</evidence>
<dbReference type="SUPFAM" id="SSF52091">
    <property type="entry name" value="SpoIIaa-like"/>
    <property type="match status" value="1"/>
</dbReference>
<dbReference type="Pfam" id="PF01740">
    <property type="entry name" value="STAS"/>
    <property type="match status" value="1"/>
</dbReference>
<dbReference type="InterPro" id="IPR029016">
    <property type="entry name" value="GAF-like_dom_sf"/>
</dbReference>
<gene>
    <name evidence="5" type="ORF">FB563_7968</name>
</gene>
<evidence type="ECO:0000256" key="3">
    <source>
        <dbReference type="SAM" id="MobiDB-lite"/>
    </source>
</evidence>
<evidence type="ECO:0000256" key="2">
    <source>
        <dbReference type="ARBA" id="ARBA00023163"/>
    </source>
</evidence>
<name>A0A542SYE2_9ACTN</name>
<dbReference type="EMBL" id="VFNX01000005">
    <property type="protein sequence ID" value="TQK79629.1"/>
    <property type="molecule type" value="Genomic_DNA"/>
</dbReference>
<organism evidence="5 6">
    <name type="scientific">Streptomyces puniciscabiei</name>
    <dbReference type="NCBI Taxonomy" id="164348"/>
    <lineage>
        <taxon>Bacteria</taxon>
        <taxon>Bacillati</taxon>
        <taxon>Actinomycetota</taxon>
        <taxon>Actinomycetes</taxon>
        <taxon>Kitasatosporales</taxon>
        <taxon>Streptomycetaceae</taxon>
        <taxon>Streptomyces</taxon>
    </lineage>
</organism>
<feature type="compositionally biased region" description="Basic and acidic residues" evidence="3">
    <location>
        <begin position="421"/>
        <end position="446"/>
    </location>
</feature>
<accession>A0A542SYE2</accession>
<sequence length="511" mass="54615">MNPPSSSDASAAPAPLVIESSVVEGLPAEAALLLRMSGSLDAAGAQAWAAELRSHLEQADRAGLRPVLDMAHVQLGGAAVLHTLSEAARARTGRPDLIIVRARPGVREAVHLARLDGVRLFATLDEAMRELARAASRVDELPAWRSQMADPLRPSYEDLRKEVRALRARVRTAPVIGMAQGVLMVRYGLPDSGTAFRALREASQRFNVPLRVLVSAVVVARPPDGEVWFPGRRSLPVPQLRILARDGRDPRYRRQMIDAVLHEALAIGRAPAGHVRFVDPAVNALMLETHYGCADTFLDLLVRGRDEGTADALARLRGHRVSVPDVAADTLLSEEARRALLSTGARALQSIPVLSAAGSCTGVITLQWPEAGHRPTAAQAEALGLLASDTAAWLSWYHRSVLLDALEHLHRTVTGSAGPAEDARGDPRRPGNPDAVDTPHHPEGVRRMSNPQQPEQRRSDKGAATPQDSGQTKARQGTGRAAGGRPHGSDKGKKGGGKGGGVPPEQRPDHP</sequence>
<dbReference type="SMART" id="SM01012">
    <property type="entry name" value="ANTAR"/>
    <property type="match status" value="1"/>
</dbReference>
<dbReference type="InterPro" id="IPR036388">
    <property type="entry name" value="WH-like_DNA-bd_sf"/>
</dbReference>
<dbReference type="Proteomes" id="UP000318103">
    <property type="component" value="Unassembled WGS sequence"/>
</dbReference>
<dbReference type="Pfam" id="PF03861">
    <property type="entry name" value="ANTAR"/>
    <property type="match status" value="1"/>
</dbReference>
<dbReference type="InterPro" id="IPR005561">
    <property type="entry name" value="ANTAR"/>
</dbReference>
<evidence type="ECO:0000259" key="4">
    <source>
        <dbReference type="PROSITE" id="PS50921"/>
    </source>
</evidence>
<comment type="caution">
    <text evidence="5">The sequence shown here is derived from an EMBL/GenBank/DDBJ whole genome shotgun (WGS) entry which is preliminary data.</text>
</comment>
<dbReference type="Gene3D" id="3.30.450.40">
    <property type="match status" value="1"/>
</dbReference>
<evidence type="ECO:0000256" key="1">
    <source>
        <dbReference type="ARBA" id="ARBA00023015"/>
    </source>
</evidence>
<protein>
    <submittedName>
        <fullName evidence="5">Anti-anti-sigma regulatory factor</fullName>
    </submittedName>
</protein>
<feature type="domain" description="ANTAR" evidence="4">
    <location>
        <begin position="156"/>
        <end position="218"/>
    </location>
</feature>
<dbReference type="InterPro" id="IPR002645">
    <property type="entry name" value="STAS_dom"/>
</dbReference>
<dbReference type="PROSITE" id="PS50921">
    <property type="entry name" value="ANTAR"/>
    <property type="match status" value="1"/>
</dbReference>
<dbReference type="Gene3D" id="3.30.750.24">
    <property type="entry name" value="STAS domain"/>
    <property type="match status" value="1"/>
</dbReference>
<dbReference type="GO" id="GO:0003723">
    <property type="term" value="F:RNA binding"/>
    <property type="evidence" value="ECO:0007669"/>
    <property type="project" value="InterPro"/>
</dbReference>
<keyword evidence="6" id="KW-1185">Reference proteome</keyword>
<keyword evidence="1" id="KW-0805">Transcription regulation</keyword>
<dbReference type="Gene3D" id="1.10.10.10">
    <property type="entry name" value="Winged helix-like DNA-binding domain superfamily/Winged helix DNA-binding domain"/>
    <property type="match status" value="1"/>
</dbReference>
<keyword evidence="2" id="KW-0804">Transcription</keyword>
<dbReference type="AlphaFoldDB" id="A0A542SYE2"/>
<feature type="region of interest" description="Disordered" evidence="3">
    <location>
        <begin position="414"/>
        <end position="511"/>
    </location>
</feature>
<reference evidence="5 6" key="1">
    <citation type="submission" date="2019-06" db="EMBL/GenBank/DDBJ databases">
        <title>Sequencing the genomes of 1000 actinobacteria strains.</title>
        <authorList>
            <person name="Klenk H.-P."/>
        </authorList>
    </citation>
    <scope>NUCLEOTIDE SEQUENCE [LARGE SCALE GENOMIC DNA]</scope>
    <source>
        <strain evidence="5 6">DSM 41929</strain>
    </source>
</reference>